<reference evidence="2" key="1">
    <citation type="submission" date="2021-02" db="EMBL/GenBank/DDBJ databases">
        <authorList>
            <person name="Nowell W R."/>
        </authorList>
    </citation>
    <scope>NUCLEOTIDE SEQUENCE</scope>
</reference>
<comment type="similarity">
    <text evidence="1">Belongs to the class-IV pyridoxal-phosphate-dependent aminotransferase family.</text>
</comment>
<evidence type="ECO:0000313" key="3">
    <source>
        <dbReference type="EMBL" id="CAF3780581.1"/>
    </source>
</evidence>
<dbReference type="InterPro" id="IPR050571">
    <property type="entry name" value="Class-IV_PLP-Dep_Aminotrnsfr"/>
</dbReference>
<dbReference type="Pfam" id="PF19798">
    <property type="entry name" value="Sulfotransfer_5"/>
    <property type="match status" value="1"/>
</dbReference>
<name>A0A814WWC7_9BILA</name>
<dbReference type="PANTHER" id="PTHR42743:SF11">
    <property type="entry name" value="AMINODEOXYCHORISMATE LYASE"/>
    <property type="match status" value="1"/>
</dbReference>
<comment type="caution">
    <text evidence="2">The sequence shown here is derived from an EMBL/GenBank/DDBJ whole genome shotgun (WGS) entry which is preliminary data.</text>
</comment>
<dbReference type="Proteomes" id="UP000663860">
    <property type="component" value="Unassembled WGS sequence"/>
</dbReference>
<evidence type="ECO:0000256" key="1">
    <source>
        <dbReference type="ARBA" id="ARBA00009320"/>
    </source>
</evidence>
<dbReference type="Proteomes" id="UP000663868">
    <property type="component" value="Unassembled WGS sequence"/>
</dbReference>
<sequence>MYSFNQRSDTVALDEPFYGIWLAQNNRRHPNFDEILQTLECHNADKILDLIEEKENVKGNVFVKNMANTVKYMNQTRVLNYRPLILIRHPAETIVSHAKIAADITAEDLCLKDQVQLYDYFKERRREDPVVIDGNELRRDPSSILSQVCHRLDLPFTEEMLSWPPGPKSIDGLWAAARHKDVHASSGFLPPSPSSIQVTKENIPKELISVYDQALPHYQKMFSHCIRA</sequence>
<dbReference type="SUPFAM" id="SSF52540">
    <property type="entry name" value="P-loop containing nucleoside triphosphate hydrolases"/>
    <property type="match status" value="1"/>
</dbReference>
<protein>
    <recommendedName>
        <fullName evidence="5">Sulfotransferase family protein</fullName>
    </recommendedName>
</protein>
<proteinExistence type="inferred from homology"/>
<dbReference type="EMBL" id="CAJOBB010000939">
    <property type="protein sequence ID" value="CAF3780581.1"/>
    <property type="molecule type" value="Genomic_DNA"/>
</dbReference>
<dbReference type="Gene3D" id="3.40.50.300">
    <property type="entry name" value="P-loop containing nucleotide triphosphate hydrolases"/>
    <property type="match status" value="1"/>
</dbReference>
<dbReference type="InterPro" id="IPR027417">
    <property type="entry name" value="P-loop_NTPase"/>
</dbReference>
<dbReference type="PANTHER" id="PTHR42743">
    <property type="entry name" value="AMINO-ACID AMINOTRANSFERASE"/>
    <property type="match status" value="1"/>
</dbReference>
<evidence type="ECO:0000313" key="4">
    <source>
        <dbReference type="Proteomes" id="UP000663860"/>
    </source>
</evidence>
<evidence type="ECO:0000313" key="2">
    <source>
        <dbReference type="EMBL" id="CAF1207083.1"/>
    </source>
</evidence>
<dbReference type="GO" id="GO:0019752">
    <property type="term" value="P:carboxylic acid metabolic process"/>
    <property type="evidence" value="ECO:0007669"/>
    <property type="project" value="TreeGrafter"/>
</dbReference>
<accession>A0A814WWC7</accession>
<gene>
    <name evidence="2" type="ORF">IZO911_LOCUS28956</name>
    <name evidence="3" type="ORF">KXQ929_LOCUS15898</name>
</gene>
<organism evidence="2 4">
    <name type="scientific">Adineta steineri</name>
    <dbReference type="NCBI Taxonomy" id="433720"/>
    <lineage>
        <taxon>Eukaryota</taxon>
        <taxon>Metazoa</taxon>
        <taxon>Spiralia</taxon>
        <taxon>Gnathifera</taxon>
        <taxon>Rotifera</taxon>
        <taxon>Eurotatoria</taxon>
        <taxon>Bdelloidea</taxon>
        <taxon>Adinetida</taxon>
        <taxon>Adinetidae</taxon>
        <taxon>Adineta</taxon>
    </lineage>
</organism>
<evidence type="ECO:0008006" key="5">
    <source>
        <dbReference type="Google" id="ProtNLM"/>
    </source>
</evidence>
<dbReference type="AlphaFoldDB" id="A0A814WWC7"/>
<dbReference type="EMBL" id="CAJNOE010000419">
    <property type="protein sequence ID" value="CAF1207083.1"/>
    <property type="molecule type" value="Genomic_DNA"/>
</dbReference>